<feature type="transmembrane region" description="Helical" evidence="1">
    <location>
        <begin position="21"/>
        <end position="45"/>
    </location>
</feature>
<name>A0A328HGS6_ARTGO</name>
<dbReference type="RefSeq" id="WP_111903542.1">
    <property type="nucleotide sequence ID" value="NZ_QLNP01000067.1"/>
</dbReference>
<dbReference type="Proteomes" id="UP000249166">
    <property type="component" value="Unassembled WGS sequence"/>
</dbReference>
<reference evidence="2 3" key="1">
    <citation type="submission" date="2018-04" db="EMBL/GenBank/DDBJ databases">
        <title>Bacteria isolated from cave deposits of Manipur.</title>
        <authorList>
            <person name="Sahoo D."/>
            <person name="Sarangthem I."/>
            <person name="Nandeibam J."/>
        </authorList>
    </citation>
    <scope>NUCLEOTIDE SEQUENCE [LARGE SCALE GENOMIC DNA]</scope>
    <source>
        <strain evidence="3">mrc11</strain>
    </source>
</reference>
<evidence type="ECO:0000256" key="1">
    <source>
        <dbReference type="SAM" id="Phobius"/>
    </source>
</evidence>
<keyword evidence="1" id="KW-0472">Membrane</keyword>
<evidence type="ECO:0000313" key="2">
    <source>
        <dbReference type="EMBL" id="RAM37692.1"/>
    </source>
</evidence>
<dbReference type="EMBL" id="QLNP01000067">
    <property type="protein sequence ID" value="RAM37692.1"/>
    <property type="molecule type" value="Genomic_DNA"/>
</dbReference>
<evidence type="ECO:0000313" key="3">
    <source>
        <dbReference type="Proteomes" id="UP000249166"/>
    </source>
</evidence>
<organism evidence="2 3">
    <name type="scientific">Arthrobacter globiformis</name>
    <dbReference type="NCBI Taxonomy" id="1665"/>
    <lineage>
        <taxon>Bacteria</taxon>
        <taxon>Bacillati</taxon>
        <taxon>Actinomycetota</taxon>
        <taxon>Actinomycetes</taxon>
        <taxon>Micrococcales</taxon>
        <taxon>Micrococcaceae</taxon>
        <taxon>Arthrobacter</taxon>
    </lineage>
</organism>
<accession>A0A328HGS6</accession>
<protein>
    <submittedName>
        <fullName evidence="2">Uncharacterized protein</fullName>
    </submittedName>
</protein>
<gene>
    <name evidence="2" type="ORF">DBZ45_08820</name>
</gene>
<keyword evidence="1" id="KW-1133">Transmembrane helix</keyword>
<dbReference type="AlphaFoldDB" id="A0A328HGS6"/>
<keyword evidence="1" id="KW-0812">Transmembrane</keyword>
<sequence>MPSPAILAALAKRRVILQASVAAATALVMVGALAFSACVAVLGVGSVSAASVCPPGGLSDGLTTSDDADP</sequence>
<comment type="caution">
    <text evidence="2">The sequence shown here is derived from an EMBL/GenBank/DDBJ whole genome shotgun (WGS) entry which is preliminary data.</text>
</comment>
<proteinExistence type="predicted"/>